<organism evidence="5 6">
    <name type="scientific">Candidatus Acidiferrum panamense</name>
    <dbReference type="NCBI Taxonomy" id="2741543"/>
    <lineage>
        <taxon>Bacteria</taxon>
        <taxon>Pseudomonadati</taxon>
        <taxon>Acidobacteriota</taxon>
        <taxon>Terriglobia</taxon>
        <taxon>Candidatus Acidiferrales</taxon>
        <taxon>Candidatus Acidiferrum</taxon>
    </lineage>
</organism>
<keyword evidence="6" id="KW-1185">Reference proteome</keyword>
<dbReference type="Pfam" id="PF17170">
    <property type="entry name" value="DUF5128"/>
    <property type="match status" value="1"/>
</dbReference>
<keyword evidence="1" id="KW-0732">Signal</keyword>
<evidence type="ECO:0000256" key="3">
    <source>
        <dbReference type="ARBA" id="ARBA00023180"/>
    </source>
</evidence>
<evidence type="ECO:0000256" key="1">
    <source>
        <dbReference type="ARBA" id="ARBA00022729"/>
    </source>
</evidence>
<comment type="caution">
    <text evidence="5">The sequence shown here is derived from an EMBL/GenBank/DDBJ whole genome shotgun (WGS) entry which is preliminary data.</text>
</comment>
<sequence length="270" mass="28597">MEFDPSGRLLKSFGAGLFAYPHGFTIDGDGNLWVTDVNDQETILGMSARNASGVVMGQEVLKLSPEGKVLMTLGKEGVAATGPDGFDRPTSVAVAPNGNIFISDGHAPNQNGAARVVKFSKDGRFIKAWGRKGSAPGEFDEPHDIFVGGSHGWVYVADRRNSRVQVFDQEGNFIVAWKQFGQPSSVFVGKDDTIYVGASFPDPAAKKGESRGIMIGNAIEGSLKAFIPDPADLDNVIRGTSASGIAADGMGSVFAADVGAHNLRKYVKFN</sequence>
<evidence type="ECO:0000256" key="4">
    <source>
        <dbReference type="PROSITE-ProRule" id="PRU00504"/>
    </source>
</evidence>
<reference evidence="5" key="1">
    <citation type="submission" date="2020-06" db="EMBL/GenBank/DDBJ databases">
        <title>Legume-microbial interactions unlock mineral nutrients during tropical forest succession.</title>
        <authorList>
            <person name="Epihov D.Z."/>
        </authorList>
    </citation>
    <scope>NUCLEOTIDE SEQUENCE [LARGE SCALE GENOMIC DNA]</scope>
    <source>
        <strain evidence="5">Pan2503</strain>
    </source>
</reference>
<accession>A0A7V8NRD3</accession>
<evidence type="ECO:0000313" key="5">
    <source>
        <dbReference type="EMBL" id="MBA0086122.1"/>
    </source>
</evidence>
<name>A0A7V8NRD3_9BACT</name>
<gene>
    <name evidence="5" type="ORF">HRJ53_14130</name>
</gene>
<dbReference type="PROSITE" id="PS51125">
    <property type="entry name" value="NHL"/>
    <property type="match status" value="2"/>
</dbReference>
<dbReference type="EMBL" id="JACDQQ010001363">
    <property type="protein sequence ID" value="MBA0086122.1"/>
    <property type="molecule type" value="Genomic_DNA"/>
</dbReference>
<evidence type="ECO:0000256" key="2">
    <source>
        <dbReference type="ARBA" id="ARBA00022737"/>
    </source>
</evidence>
<keyword evidence="3" id="KW-0325">Glycoprotein</keyword>
<evidence type="ECO:0000313" key="6">
    <source>
        <dbReference type="Proteomes" id="UP000567293"/>
    </source>
</evidence>
<feature type="repeat" description="NHL" evidence="4">
    <location>
        <begin position="82"/>
        <end position="122"/>
    </location>
</feature>
<evidence type="ECO:0008006" key="7">
    <source>
        <dbReference type="Google" id="ProtNLM"/>
    </source>
</evidence>
<dbReference type="AlphaFoldDB" id="A0A7V8NRD3"/>
<proteinExistence type="predicted"/>
<keyword evidence="2" id="KW-0677">Repeat</keyword>
<protein>
    <recommendedName>
        <fullName evidence="7">6-bladed beta-propeller</fullName>
    </recommendedName>
</protein>
<dbReference type="InterPro" id="IPR001258">
    <property type="entry name" value="NHL_repeat"/>
</dbReference>
<dbReference type="CDD" id="cd14958">
    <property type="entry name" value="NHL_PAL_like"/>
    <property type="match status" value="1"/>
</dbReference>
<dbReference type="PANTHER" id="PTHR10680">
    <property type="entry name" value="PEPTIDYL-GLYCINE ALPHA-AMIDATING MONOOXYGENASE"/>
    <property type="match status" value="1"/>
</dbReference>
<dbReference type="Gene3D" id="2.120.10.30">
    <property type="entry name" value="TolB, C-terminal domain"/>
    <property type="match status" value="1"/>
</dbReference>
<dbReference type="SUPFAM" id="SSF63829">
    <property type="entry name" value="Calcium-dependent phosphotriesterase"/>
    <property type="match status" value="1"/>
</dbReference>
<dbReference type="Pfam" id="PF01436">
    <property type="entry name" value="NHL"/>
    <property type="match status" value="1"/>
</dbReference>
<dbReference type="InterPro" id="IPR011042">
    <property type="entry name" value="6-blade_b-propeller_TolB-like"/>
</dbReference>
<feature type="repeat" description="NHL" evidence="4">
    <location>
        <begin position="130"/>
        <end position="170"/>
    </location>
</feature>
<dbReference type="PANTHER" id="PTHR10680:SF38">
    <property type="entry name" value="BLL1368 PROTEIN"/>
    <property type="match status" value="1"/>
</dbReference>
<dbReference type="Proteomes" id="UP000567293">
    <property type="component" value="Unassembled WGS sequence"/>
</dbReference>